<dbReference type="Pfam" id="PF00550">
    <property type="entry name" value="PP-binding"/>
    <property type="match status" value="1"/>
</dbReference>
<evidence type="ECO:0000256" key="4">
    <source>
        <dbReference type="ARBA" id="ARBA00022598"/>
    </source>
</evidence>
<accession>A0A848GI23</accession>
<dbReference type="Gene3D" id="3.30.559.10">
    <property type="entry name" value="Chloramphenicol acetyltransferase-like domain"/>
    <property type="match status" value="1"/>
</dbReference>
<dbReference type="RefSeq" id="WP_169224906.1">
    <property type="nucleotide sequence ID" value="NZ_JABBGC010000001.1"/>
</dbReference>
<dbReference type="Gene3D" id="3.30.300.30">
    <property type="match status" value="1"/>
</dbReference>
<dbReference type="Proteomes" id="UP000583266">
    <property type="component" value="Unassembled WGS sequence"/>
</dbReference>
<organism evidence="6 7">
    <name type="scientific">Chitinophaga fulva</name>
    <dbReference type="NCBI Taxonomy" id="2728842"/>
    <lineage>
        <taxon>Bacteria</taxon>
        <taxon>Pseudomonadati</taxon>
        <taxon>Bacteroidota</taxon>
        <taxon>Chitinophagia</taxon>
        <taxon>Chitinophagales</taxon>
        <taxon>Chitinophagaceae</taxon>
        <taxon>Chitinophaga</taxon>
    </lineage>
</organism>
<dbReference type="Gene3D" id="3.40.50.720">
    <property type="entry name" value="NAD(P)-binding Rossmann-like Domain"/>
    <property type="match status" value="1"/>
</dbReference>
<dbReference type="InterPro" id="IPR036291">
    <property type="entry name" value="NAD(P)-bd_dom_sf"/>
</dbReference>
<dbReference type="SUPFAM" id="SSF47336">
    <property type="entry name" value="ACP-like"/>
    <property type="match status" value="1"/>
</dbReference>
<dbReference type="InterPro" id="IPR001242">
    <property type="entry name" value="Condensation_dom"/>
</dbReference>
<comment type="caution">
    <text evidence="6">The sequence shown here is derived from an EMBL/GenBank/DDBJ whole genome shotgun (WGS) entry which is preliminary data.</text>
</comment>
<dbReference type="PIRSF" id="PIRSF001617">
    <property type="entry name" value="Alpha-AR"/>
    <property type="match status" value="1"/>
</dbReference>
<dbReference type="InterPro" id="IPR000873">
    <property type="entry name" value="AMP-dep_synth/lig_dom"/>
</dbReference>
<dbReference type="InterPro" id="IPR006162">
    <property type="entry name" value="Ppantetheine_attach_site"/>
</dbReference>
<dbReference type="PROSITE" id="PS00455">
    <property type="entry name" value="AMP_BINDING"/>
    <property type="match status" value="1"/>
</dbReference>
<dbReference type="NCBIfam" id="TIGR01746">
    <property type="entry name" value="Thioester-redct"/>
    <property type="match status" value="1"/>
</dbReference>
<keyword evidence="2" id="KW-0596">Phosphopantetheine</keyword>
<evidence type="ECO:0000313" key="6">
    <source>
        <dbReference type="EMBL" id="NML37866.1"/>
    </source>
</evidence>
<evidence type="ECO:0000313" key="7">
    <source>
        <dbReference type="Proteomes" id="UP000583266"/>
    </source>
</evidence>
<reference evidence="6 7" key="1">
    <citation type="submission" date="2020-04" db="EMBL/GenBank/DDBJ databases">
        <title>Chitinophaga sp. G-6-1-13 sp. nov., isolated from soil.</title>
        <authorList>
            <person name="Dahal R.H."/>
            <person name="Chaudhary D.K."/>
        </authorList>
    </citation>
    <scope>NUCLEOTIDE SEQUENCE [LARGE SCALE GENOMIC DNA]</scope>
    <source>
        <strain evidence="6 7">G-6-1-13</strain>
    </source>
</reference>
<comment type="cofactor">
    <cofactor evidence="1">
        <name>pantetheine 4'-phosphate</name>
        <dbReference type="ChEBI" id="CHEBI:47942"/>
    </cofactor>
</comment>
<sequence length="1438" mass="160125">MSVPHLNLVSLFTSTCIKWPDTIAVRDAARSLTYQQTWLYAQDLAIRLRKHGISVGDRVACVSRKDVESIVGFWGILLCGAIPVMLDEEDGTGVNITKMMEVQAAAVLLDLSRYPAPEPWGNIPLLDLAACCNHMPSGTQPEMSAVPTVPDTCYILLTSGTTGKPKAVQIRHSNVLHYAEAIYELLGRPEYVVAAHVSTFAADLGLTNLLVALMAGGTLRLMNKTEATDPAVFRHIIETEGVSVLKITPSHLLSLINHQQHYEKPVSHLVLGGEKLSWDMVGIIMGTAICQRLYNHYGPTETTIGALAFPVPADASRIAGTGSVPLGMPLGSGICFLENKQDDTGELYIGGPGVSAGYLNNEAENEKRFHVREIAGEKIRCYKTGDICKQLDDGSFEFLYRKDRQVKIMGHRVELGEIELAIYARPEVANVIADISTHPGHPVVEAYVQLHDHARLTSATLKRWLQERLPKYKIPAVFNFYTTAPYNANGKVDFPKLKASFKKENKSTITTPEQVGEIPWKELVGQTWSKILGRNATSPDENFFEAGGDSLLAIQLIGRLQRSGFKISISDIIGNPEYGKFLELEPVKELPGSTPVMPVKTTFPLTVSQAGLLEQKHLDVKSYCQGILLQATGKVAVRELSIALKCLTEGHPQLTSSFYGLKARYGGLESPQGHVHLRTTVLDPERPVVLQVQEVAALLTEEVAAGNRLFVVHLFIDDNGKDYIYFLAHHLLVDVVSWHIILNELLDCYEQLLTGSRPVMPAEDALERFFSQAADKKTDKFPVPGAIPSLPVYRLPVHHIGHTDQPLVEVLYVSLPEDISAALMHFDQQGDASGLTGLLLYAFTGALLDTYAVPILTIDTEYHGRPRHDDLPDLSRSVAWWATTWPVTVKRSRLSVHYCAEMVRENAAIANNYNLFWAIAGKKGREKAPDVRLNYLGHFPESFSNQALTLVPADFNPGSPRSVLAQQEYRIALTARFIGTRLVADIQYQPHYCPADMARAIAANFFDRLKSALKKQQYVFRDTTLPFMKSNIPSVGQPLYNLSPAILPPEKKCVFLTGATGFLGVYLLEQLLEQGTGRIYCLVRDSEQLPAAGRLKNAYEYYFGHVPRNWDQRVGVLPGDLSEHHFGLSEQDYRMLSEEADVILHAGADVNLLREYNRLTKTNICGTRQVITLAATGKQKKIHFVSTLAVSGMPATGGKKRFGEDDFDYGQTFISNYERTKFEAEKLIREYMAGGGQVCIYRVSHIAADSRSGRFQQNNRENRIFQVLKGILLLQQAPDNYREEVSFSHVDIIAQAIVAFSLDKIAPDGPCMHLENPQCFSMTAIVQLLRQMGYRIAIVDAAAFNRKLASYEGPAGNRKEVELMNIWMQRSLQTPRQIIYDSKKSIDLLAKYGIYFPKMDMQWFTAMMQENIRSGYFDLPAGHHIISNITDALREIQQ</sequence>
<dbReference type="EMBL" id="JABBGC010000001">
    <property type="protein sequence ID" value="NML37866.1"/>
    <property type="molecule type" value="Genomic_DNA"/>
</dbReference>
<dbReference type="InterPro" id="IPR013120">
    <property type="entry name" value="FAR_NAD-bd"/>
</dbReference>
<dbReference type="InterPro" id="IPR009081">
    <property type="entry name" value="PP-bd_ACP"/>
</dbReference>
<dbReference type="Gene3D" id="3.40.50.12780">
    <property type="entry name" value="N-terminal domain of ligase-like"/>
    <property type="match status" value="1"/>
</dbReference>
<dbReference type="Pfam" id="PF07993">
    <property type="entry name" value="NAD_binding_4"/>
    <property type="match status" value="1"/>
</dbReference>
<dbReference type="InterPro" id="IPR020845">
    <property type="entry name" value="AMP-binding_CS"/>
</dbReference>
<dbReference type="InterPro" id="IPR042099">
    <property type="entry name" value="ANL_N_sf"/>
</dbReference>
<dbReference type="CDD" id="cd05235">
    <property type="entry name" value="SDR_e1"/>
    <property type="match status" value="1"/>
</dbReference>
<dbReference type="PANTHER" id="PTHR44845:SF6">
    <property type="entry name" value="BETA-ALANINE-ACTIVATING ENZYME"/>
    <property type="match status" value="1"/>
</dbReference>
<dbReference type="PANTHER" id="PTHR44845">
    <property type="entry name" value="CARRIER DOMAIN-CONTAINING PROTEIN"/>
    <property type="match status" value="1"/>
</dbReference>
<proteinExistence type="predicted"/>
<dbReference type="GO" id="GO:0016874">
    <property type="term" value="F:ligase activity"/>
    <property type="evidence" value="ECO:0007669"/>
    <property type="project" value="UniProtKB-KW"/>
</dbReference>
<dbReference type="Pfam" id="PF00668">
    <property type="entry name" value="Condensation"/>
    <property type="match status" value="1"/>
</dbReference>
<keyword evidence="3" id="KW-0597">Phosphoprotein</keyword>
<dbReference type="SUPFAM" id="SSF56801">
    <property type="entry name" value="Acetyl-CoA synthetase-like"/>
    <property type="match status" value="1"/>
</dbReference>
<dbReference type="SUPFAM" id="SSF52777">
    <property type="entry name" value="CoA-dependent acyltransferases"/>
    <property type="match status" value="2"/>
</dbReference>
<dbReference type="SUPFAM" id="SSF51735">
    <property type="entry name" value="NAD(P)-binding Rossmann-fold domains"/>
    <property type="match status" value="1"/>
</dbReference>
<dbReference type="PROSITE" id="PS50075">
    <property type="entry name" value="CARRIER"/>
    <property type="match status" value="1"/>
</dbReference>
<dbReference type="Gene3D" id="3.30.559.30">
    <property type="entry name" value="Nonribosomal peptide synthetase, condensation domain"/>
    <property type="match status" value="1"/>
</dbReference>
<dbReference type="InterPro" id="IPR023213">
    <property type="entry name" value="CAT-like_dom_sf"/>
</dbReference>
<dbReference type="InterPro" id="IPR036736">
    <property type="entry name" value="ACP-like_sf"/>
</dbReference>
<evidence type="ECO:0000256" key="2">
    <source>
        <dbReference type="ARBA" id="ARBA00022450"/>
    </source>
</evidence>
<dbReference type="InterPro" id="IPR010080">
    <property type="entry name" value="Thioester_reductase-like_dom"/>
</dbReference>
<dbReference type="Pfam" id="PF00501">
    <property type="entry name" value="AMP-binding"/>
    <property type="match status" value="1"/>
</dbReference>
<keyword evidence="7" id="KW-1185">Reference proteome</keyword>
<dbReference type="InterPro" id="IPR045851">
    <property type="entry name" value="AMP-bd_C_sf"/>
</dbReference>
<name>A0A848GI23_9BACT</name>
<dbReference type="Gene3D" id="1.10.1200.10">
    <property type="entry name" value="ACP-like"/>
    <property type="match status" value="1"/>
</dbReference>
<keyword evidence="4" id="KW-0436">Ligase</keyword>
<evidence type="ECO:0000256" key="3">
    <source>
        <dbReference type="ARBA" id="ARBA00022553"/>
    </source>
</evidence>
<gene>
    <name evidence="6" type="ORF">HHL17_11735</name>
</gene>
<protein>
    <submittedName>
        <fullName evidence="6">AMP-binding protein</fullName>
    </submittedName>
</protein>
<dbReference type="PROSITE" id="PS00012">
    <property type="entry name" value="PHOSPHOPANTETHEINE"/>
    <property type="match status" value="1"/>
</dbReference>
<feature type="domain" description="Carrier" evidence="5">
    <location>
        <begin position="515"/>
        <end position="589"/>
    </location>
</feature>
<evidence type="ECO:0000256" key="1">
    <source>
        <dbReference type="ARBA" id="ARBA00001957"/>
    </source>
</evidence>
<evidence type="ECO:0000259" key="5">
    <source>
        <dbReference type="PROSITE" id="PS50075"/>
    </source>
</evidence>